<dbReference type="AlphaFoldDB" id="A0A1E5VTX8"/>
<gene>
    <name evidence="2" type="ORF">BAE44_0010458</name>
</gene>
<protein>
    <submittedName>
        <fullName evidence="2">Uncharacterized protein</fullName>
    </submittedName>
</protein>
<sequence length="208" mass="22854">LVWWRVSGSSRRTTRVVWEVRPDALAGRDVEEAAAAGADVGLFEHDPLPREKAGVQAAPRVRVHRAQPPRPARGAEADVVGHVVGEGEVGGQAGRPVTAKARPVPCASAAAGTSRRTTPERGARALTSPCRRARRLGGGGASKVISRDWFRAEEQGRRRVLRRQQRLGRINGPLPLYSATRRIRSGQGVRVRLPYFVWVYQERARPEQ</sequence>
<comment type="caution">
    <text evidence="2">The sequence shown here is derived from an EMBL/GenBank/DDBJ whole genome shotgun (WGS) entry which is preliminary data.</text>
</comment>
<evidence type="ECO:0000313" key="2">
    <source>
        <dbReference type="EMBL" id="OEL28524.1"/>
    </source>
</evidence>
<organism evidence="2 3">
    <name type="scientific">Dichanthelium oligosanthes</name>
    <dbReference type="NCBI Taxonomy" id="888268"/>
    <lineage>
        <taxon>Eukaryota</taxon>
        <taxon>Viridiplantae</taxon>
        <taxon>Streptophyta</taxon>
        <taxon>Embryophyta</taxon>
        <taxon>Tracheophyta</taxon>
        <taxon>Spermatophyta</taxon>
        <taxon>Magnoliopsida</taxon>
        <taxon>Liliopsida</taxon>
        <taxon>Poales</taxon>
        <taxon>Poaceae</taxon>
        <taxon>PACMAD clade</taxon>
        <taxon>Panicoideae</taxon>
        <taxon>Panicodae</taxon>
        <taxon>Paniceae</taxon>
        <taxon>Dichantheliinae</taxon>
        <taxon>Dichanthelium</taxon>
    </lineage>
</organism>
<evidence type="ECO:0000256" key="1">
    <source>
        <dbReference type="SAM" id="MobiDB-lite"/>
    </source>
</evidence>
<reference evidence="2 3" key="1">
    <citation type="submission" date="2016-09" db="EMBL/GenBank/DDBJ databases">
        <title>The draft genome of Dichanthelium oligosanthes: A C3 panicoid grass species.</title>
        <authorList>
            <person name="Studer A.J."/>
            <person name="Schnable J.C."/>
            <person name="Brutnell T.P."/>
        </authorList>
    </citation>
    <scope>NUCLEOTIDE SEQUENCE [LARGE SCALE GENOMIC DNA]</scope>
    <source>
        <strain evidence="3">cv. Kellogg 1175</strain>
        <tissue evidence="2">Leaf</tissue>
    </source>
</reference>
<evidence type="ECO:0000313" key="3">
    <source>
        <dbReference type="Proteomes" id="UP000095767"/>
    </source>
</evidence>
<proteinExistence type="predicted"/>
<name>A0A1E5VTX8_9POAL</name>
<accession>A0A1E5VTX8</accession>
<feature type="non-terminal residue" evidence="2">
    <location>
        <position position="1"/>
    </location>
</feature>
<dbReference type="Proteomes" id="UP000095767">
    <property type="component" value="Unassembled WGS sequence"/>
</dbReference>
<feature type="region of interest" description="Disordered" evidence="1">
    <location>
        <begin position="52"/>
        <end position="77"/>
    </location>
</feature>
<keyword evidence="3" id="KW-1185">Reference proteome</keyword>
<dbReference type="EMBL" id="LWDX02029851">
    <property type="protein sequence ID" value="OEL28524.1"/>
    <property type="molecule type" value="Genomic_DNA"/>
</dbReference>